<keyword evidence="2" id="KW-1185">Reference proteome</keyword>
<sequence length="71" mass="7895">MRLAPVETYTSDQPKCKSIVRLNGVSLNGALAALYRSDAAKIPIQQCLRLKQRSERPKKSVGCNFQAQSIF</sequence>
<evidence type="ECO:0000313" key="2">
    <source>
        <dbReference type="Proteomes" id="UP000188388"/>
    </source>
</evidence>
<dbReference type="AlphaFoldDB" id="A0A1R3VJ12"/>
<reference evidence="2" key="1">
    <citation type="submission" date="2017-01" db="EMBL/GenBank/DDBJ databases">
        <authorList>
            <person name="Brunel B."/>
        </authorList>
    </citation>
    <scope>NUCLEOTIDE SEQUENCE [LARGE SCALE GENOMIC DNA]</scope>
</reference>
<proteinExistence type="predicted"/>
<gene>
    <name evidence="1" type="ORF">BQ8794_90072</name>
</gene>
<dbReference type="EMBL" id="FTPD01000082">
    <property type="protein sequence ID" value="SIT59907.1"/>
    <property type="molecule type" value="Genomic_DNA"/>
</dbReference>
<protein>
    <submittedName>
        <fullName evidence="1">Uncharacterized protein</fullName>
    </submittedName>
</protein>
<dbReference type="Proteomes" id="UP000188388">
    <property type="component" value="Unassembled WGS sequence"/>
</dbReference>
<organism evidence="1 2">
    <name type="scientific">Mesorhizobium prunaredense</name>
    <dbReference type="NCBI Taxonomy" id="1631249"/>
    <lineage>
        <taxon>Bacteria</taxon>
        <taxon>Pseudomonadati</taxon>
        <taxon>Pseudomonadota</taxon>
        <taxon>Alphaproteobacteria</taxon>
        <taxon>Hyphomicrobiales</taxon>
        <taxon>Phyllobacteriaceae</taxon>
        <taxon>Mesorhizobium</taxon>
    </lineage>
</organism>
<name>A0A1R3VJ12_9HYPH</name>
<evidence type="ECO:0000313" key="1">
    <source>
        <dbReference type="EMBL" id="SIT59907.1"/>
    </source>
</evidence>
<accession>A0A1R3VJ12</accession>